<reference evidence="3 4" key="1">
    <citation type="submission" date="2017-06" db="EMBL/GenBank/DDBJ databases">
        <title>Biodegradation of gentamicin by bacterial consortia AMQD4 in synthetic medium and raw gentamicin sewage.</title>
        <authorList>
            <person name="Chang H."/>
            <person name="Feng Y."/>
            <person name="Li Z."/>
            <person name="Xue J."/>
            <person name="Cheng D."/>
        </authorList>
    </citation>
    <scope>NUCLEOTIDE SEQUENCE [LARGE SCALE GENOMIC DNA]</scope>
    <source>
        <strain evidence="3 4">BZC3</strain>
    </source>
</reference>
<evidence type="ECO:0000256" key="1">
    <source>
        <dbReference type="ARBA" id="ARBA00023172"/>
    </source>
</evidence>
<dbReference type="Gene3D" id="1.10.443.10">
    <property type="entry name" value="Intergrase catalytic core"/>
    <property type="match status" value="1"/>
</dbReference>
<dbReference type="GO" id="GO:0015074">
    <property type="term" value="P:DNA integration"/>
    <property type="evidence" value="ECO:0007669"/>
    <property type="project" value="InterPro"/>
</dbReference>
<proteinExistence type="predicted"/>
<dbReference type="GO" id="GO:0006310">
    <property type="term" value="P:DNA recombination"/>
    <property type="evidence" value="ECO:0007669"/>
    <property type="project" value="UniProtKB-KW"/>
</dbReference>
<accession>A0A1Z3M1J0</accession>
<dbReference type="InterPro" id="IPR002104">
    <property type="entry name" value="Integrase_catalytic"/>
</dbReference>
<dbReference type="InterPro" id="IPR011010">
    <property type="entry name" value="DNA_brk_join_enz"/>
</dbReference>
<dbReference type="InterPro" id="IPR013762">
    <property type="entry name" value="Integrase-like_cat_sf"/>
</dbReference>
<organism evidence="3 4">
    <name type="scientific">Brevundimonas diminuta</name>
    <name type="common">Pseudomonas diminuta</name>
    <dbReference type="NCBI Taxonomy" id="293"/>
    <lineage>
        <taxon>Bacteria</taxon>
        <taxon>Pseudomonadati</taxon>
        <taxon>Pseudomonadota</taxon>
        <taxon>Alphaproteobacteria</taxon>
        <taxon>Caulobacterales</taxon>
        <taxon>Caulobacteraceae</taxon>
        <taxon>Brevundimonas</taxon>
    </lineage>
</organism>
<dbReference type="EMBL" id="CP021995">
    <property type="protein sequence ID" value="ASD28323.1"/>
    <property type="molecule type" value="Genomic_DNA"/>
</dbReference>
<dbReference type="GO" id="GO:0003677">
    <property type="term" value="F:DNA binding"/>
    <property type="evidence" value="ECO:0007669"/>
    <property type="project" value="InterPro"/>
</dbReference>
<feature type="domain" description="Tyr recombinase" evidence="2">
    <location>
        <begin position="141"/>
        <end position="370"/>
    </location>
</feature>
<dbReference type="Proteomes" id="UP000197024">
    <property type="component" value="Chromosome"/>
</dbReference>
<sequence>MSLIPPALVGPRCTDPDGFPRYAATIWLDFLHAHQAVATREKHALSIGRLYRDAEAMNPSVDLDSALMTANILDLERVLSSALIGHQAHGSDDKRWAVQKRFVFGFLATVIGAESPDLTRELKRLERTYAQLRSRSMPRNIPVRSVPADVLEDLFEVIRPDSFRNPFRTEVARLRNFIIFLLLFQLGLRLGEMLLLTPDSFSNEFDFRTGTQVYWVTVEASAQHDIRARAPRLKNGWASRQLPLSKELVSAIDIYVSQCRGNPPHAFLLSSQEGRPPSRQSVDLVFAQAKKRLSKDALQSLHVKAGGGMSPHSLRHTAAVVRFQRFADSGMSHDEMVRRMRPFFGWAPGSEMPFHYARAFFDPRYAKMWDETFDDALSALRHGAWA</sequence>
<gene>
    <name evidence="3" type="ORF">CD943_16310</name>
</gene>
<reference evidence="3 4" key="2">
    <citation type="submission" date="2017-06" db="EMBL/GenBank/DDBJ databases">
        <authorList>
            <person name="Kim H.J."/>
            <person name="Triplett B.A."/>
        </authorList>
    </citation>
    <scope>NUCLEOTIDE SEQUENCE [LARGE SCALE GENOMIC DNA]</scope>
    <source>
        <strain evidence="3 4">BZC3</strain>
    </source>
</reference>
<evidence type="ECO:0000313" key="4">
    <source>
        <dbReference type="Proteomes" id="UP000197024"/>
    </source>
</evidence>
<evidence type="ECO:0000259" key="2">
    <source>
        <dbReference type="PROSITE" id="PS51898"/>
    </source>
</evidence>
<protein>
    <submittedName>
        <fullName evidence="3">Site-specific recombinase</fullName>
    </submittedName>
</protein>
<dbReference type="RefSeq" id="WP_088411750.1">
    <property type="nucleotide sequence ID" value="NZ_CP021995.1"/>
</dbReference>
<dbReference type="AlphaFoldDB" id="A0A1Z3M1J0"/>
<name>A0A1Z3M1J0_BREDI</name>
<dbReference type="Pfam" id="PF00589">
    <property type="entry name" value="Phage_integrase"/>
    <property type="match status" value="1"/>
</dbReference>
<dbReference type="SUPFAM" id="SSF56349">
    <property type="entry name" value="DNA breaking-rejoining enzymes"/>
    <property type="match status" value="1"/>
</dbReference>
<dbReference type="PROSITE" id="PS51898">
    <property type="entry name" value="TYR_RECOMBINASE"/>
    <property type="match status" value="1"/>
</dbReference>
<keyword evidence="1" id="KW-0233">DNA recombination</keyword>
<evidence type="ECO:0000313" key="3">
    <source>
        <dbReference type="EMBL" id="ASD28323.1"/>
    </source>
</evidence>